<evidence type="ECO:0000259" key="5">
    <source>
        <dbReference type="PROSITE" id="PS50930"/>
    </source>
</evidence>
<evidence type="ECO:0000259" key="4">
    <source>
        <dbReference type="PROSITE" id="PS50110"/>
    </source>
</evidence>
<dbReference type="Gene3D" id="3.40.50.2300">
    <property type="match status" value="1"/>
</dbReference>
<dbReference type="InterPro" id="IPR011006">
    <property type="entry name" value="CheY-like_superfamily"/>
</dbReference>
<dbReference type="PANTHER" id="PTHR37299:SF1">
    <property type="entry name" value="STAGE 0 SPORULATION PROTEIN A HOMOLOG"/>
    <property type="match status" value="1"/>
</dbReference>
<comment type="caution">
    <text evidence="6">The sequence shown here is derived from an EMBL/GenBank/DDBJ whole genome shotgun (WGS) entry which is preliminary data.</text>
</comment>
<feature type="domain" description="HTH LytTR-type" evidence="5">
    <location>
        <begin position="143"/>
        <end position="232"/>
    </location>
</feature>
<feature type="domain" description="Response regulatory" evidence="4">
    <location>
        <begin position="3"/>
        <end position="122"/>
    </location>
</feature>
<dbReference type="GO" id="GO:0003677">
    <property type="term" value="F:DNA binding"/>
    <property type="evidence" value="ECO:0007669"/>
    <property type="project" value="UniProtKB-KW"/>
</dbReference>
<dbReference type="SMART" id="SM00448">
    <property type="entry name" value="REC"/>
    <property type="match status" value="1"/>
</dbReference>
<gene>
    <name evidence="6" type="ORF">K5I21_09595</name>
</gene>
<dbReference type="SMART" id="SM00850">
    <property type="entry name" value="LytTR"/>
    <property type="match status" value="1"/>
</dbReference>
<protein>
    <recommendedName>
        <fullName evidence="1">Stage 0 sporulation protein A homolog</fullName>
    </recommendedName>
</protein>
<dbReference type="Gene3D" id="2.40.50.1020">
    <property type="entry name" value="LytTr DNA-binding domain"/>
    <property type="match status" value="1"/>
</dbReference>
<evidence type="ECO:0000256" key="2">
    <source>
        <dbReference type="ARBA" id="ARBA00024867"/>
    </source>
</evidence>
<accession>A0AAW5F0P2</accession>
<sequence length="237" mass="27618">MIQIAVCDDEKYYRDKIRELAAQFLEKRQLPYTVTVYPSGEDFLAGEENLVKYDIVFLDISMKDIDGIETAMRIRSFHSGTCIVFVTAFLDYALDGYKADAVRYLMKDSLGTEMEECMAAVLERMELRQVAFPFTGGVQELYTDNILYVESRKHKSVFFCLESERKEYQLYEKMDVIEEKLGQYAFLRIHKSYLVNMKHIRKISSYAVILDTGESLPVPRLKFRAVREAFTAYKGAW</sequence>
<dbReference type="AlphaFoldDB" id="A0AAW5F0P2"/>
<evidence type="ECO:0000256" key="3">
    <source>
        <dbReference type="PROSITE-ProRule" id="PRU00169"/>
    </source>
</evidence>
<dbReference type="InterPro" id="IPR046947">
    <property type="entry name" value="LytR-like"/>
</dbReference>
<evidence type="ECO:0000313" key="7">
    <source>
        <dbReference type="Proteomes" id="UP001203136"/>
    </source>
</evidence>
<dbReference type="Pfam" id="PF00072">
    <property type="entry name" value="Response_reg"/>
    <property type="match status" value="1"/>
</dbReference>
<dbReference type="PROSITE" id="PS50110">
    <property type="entry name" value="RESPONSE_REGULATORY"/>
    <property type="match status" value="1"/>
</dbReference>
<proteinExistence type="predicted"/>
<dbReference type="Pfam" id="PF04397">
    <property type="entry name" value="LytTR"/>
    <property type="match status" value="1"/>
</dbReference>
<dbReference type="PANTHER" id="PTHR37299">
    <property type="entry name" value="TRANSCRIPTIONAL REGULATOR-RELATED"/>
    <property type="match status" value="1"/>
</dbReference>
<feature type="modified residue" description="4-aspartylphosphate" evidence="3">
    <location>
        <position position="59"/>
    </location>
</feature>
<dbReference type="Proteomes" id="UP001203136">
    <property type="component" value="Unassembled WGS sequence"/>
</dbReference>
<evidence type="ECO:0000313" key="6">
    <source>
        <dbReference type="EMBL" id="MCK0086118.1"/>
    </source>
</evidence>
<reference evidence="6" key="1">
    <citation type="journal article" date="2022" name="Cell Host Microbe">
        <title>Colonization of the live biotherapeutic product VE303 and modulation of the microbiota and metabolites in healthy volunteers.</title>
        <authorList>
            <person name="Dsouza M."/>
            <person name="Menon R."/>
            <person name="Crossette E."/>
            <person name="Bhattarai S.K."/>
            <person name="Schneider J."/>
            <person name="Kim Y.G."/>
            <person name="Reddy S."/>
            <person name="Caballero S."/>
            <person name="Felix C."/>
            <person name="Cornacchione L."/>
            <person name="Hendrickson J."/>
            <person name="Watson A.R."/>
            <person name="Minot S.S."/>
            <person name="Greenfield N."/>
            <person name="Schopf L."/>
            <person name="Szabady R."/>
            <person name="Patarroyo J."/>
            <person name="Smith W."/>
            <person name="Harrison P."/>
            <person name="Kuijper E.J."/>
            <person name="Kelly C.P."/>
            <person name="Olle B."/>
            <person name="Bobilev D."/>
            <person name="Silber J.L."/>
            <person name="Bucci V."/>
            <person name="Roberts B."/>
            <person name="Faith J."/>
            <person name="Norman J.M."/>
        </authorList>
    </citation>
    <scope>NUCLEOTIDE SEQUENCE</scope>
    <source>
        <strain evidence="6">VE303-04</strain>
    </source>
</reference>
<dbReference type="InterPro" id="IPR001789">
    <property type="entry name" value="Sig_transdc_resp-reg_receiver"/>
</dbReference>
<name>A0AAW5F0P2_CLOSY</name>
<evidence type="ECO:0000256" key="1">
    <source>
        <dbReference type="ARBA" id="ARBA00018672"/>
    </source>
</evidence>
<keyword evidence="6" id="KW-0238">DNA-binding</keyword>
<dbReference type="RefSeq" id="WP_024738230.1">
    <property type="nucleotide sequence ID" value="NZ_JADNAS010000072.1"/>
</dbReference>
<dbReference type="GO" id="GO:0000156">
    <property type="term" value="F:phosphorelay response regulator activity"/>
    <property type="evidence" value="ECO:0007669"/>
    <property type="project" value="InterPro"/>
</dbReference>
<dbReference type="SUPFAM" id="SSF52172">
    <property type="entry name" value="CheY-like"/>
    <property type="match status" value="1"/>
</dbReference>
<dbReference type="EMBL" id="JAINVB010000001">
    <property type="protein sequence ID" value="MCK0086118.1"/>
    <property type="molecule type" value="Genomic_DNA"/>
</dbReference>
<comment type="function">
    <text evidence="2">May play the central regulatory role in sporulation. It may be an element of the effector pathway responsible for the activation of sporulation genes in response to nutritional stress. Spo0A may act in concert with spo0H (a sigma factor) to control the expression of some genes that are critical to the sporulation process.</text>
</comment>
<dbReference type="InterPro" id="IPR007492">
    <property type="entry name" value="LytTR_DNA-bd_dom"/>
</dbReference>
<dbReference type="PROSITE" id="PS50930">
    <property type="entry name" value="HTH_LYTTR"/>
    <property type="match status" value="1"/>
</dbReference>
<keyword evidence="3" id="KW-0597">Phosphoprotein</keyword>
<organism evidence="6 7">
    <name type="scientific">Clostridium symbiosum</name>
    <name type="common">Bacteroides symbiosus</name>
    <dbReference type="NCBI Taxonomy" id="1512"/>
    <lineage>
        <taxon>Bacteria</taxon>
        <taxon>Bacillati</taxon>
        <taxon>Bacillota</taxon>
        <taxon>Clostridia</taxon>
        <taxon>Lachnospirales</taxon>
        <taxon>Lachnospiraceae</taxon>
        <taxon>Otoolea</taxon>
    </lineage>
</organism>